<feature type="region of interest" description="Disordered" evidence="1">
    <location>
        <begin position="381"/>
        <end position="448"/>
    </location>
</feature>
<evidence type="ECO:0000313" key="3">
    <source>
        <dbReference type="EMBL" id="UUT36107.1"/>
    </source>
</evidence>
<gene>
    <name evidence="3" type="ORF">L2X98_23845</name>
</gene>
<dbReference type="Pfam" id="PF02720">
    <property type="entry name" value="DUF222"/>
    <property type="match status" value="1"/>
</dbReference>
<organism evidence="3 4">
    <name type="scientific">Microbacterium elymi</name>
    <dbReference type="NCBI Taxonomy" id="2909587"/>
    <lineage>
        <taxon>Bacteria</taxon>
        <taxon>Bacillati</taxon>
        <taxon>Actinomycetota</taxon>
        <taxon>Actinomycetes</taxon>
        <taxon>Micrococcales</taxon>
        <taxon>Microbacteriaceae</taxon>
        <taxon>Microbacterium</taxon>
    </lineage>
</organism>
<dbReference type="InterPro" id="IPR003615">
    <property type="entry name" value="HNH_nuc"/>
</dbReference>
<proteinExistence type="predicted"/>
<dbReference type="Proteomes" id="UP001054811">
    <property type="component" value="Chromosome"/>
</dbReference>
<dbReference type="EMBL" id="CP091139">
    <property type="protein sequence ID" value="UUT36107.1"/>
    <property type="molecule type" value="Genomic_DNA"/>
</dbReference>
<accession>A0ABY5NLT0</accession>
<dbReference type="GO" id="GO:0004519">
    <property type="term" value="F:endonuclease activity"/>
    <property type="evidence" value="ECO:0007669"/>
    <property type="project" value="UniProtKB-KW"/>
</dbReference>
<dbReference type="SMART" id="SM00507">
    <property type="entry name" value="HNHc"/>
    <property type="match status" value="1"/>
</dbReference>
<evidence type="ECO:0000256" key="1">
    <source>
        <dbReference type="SAM" id="MobiDB-lite"/>
    </source>
</evidence>
<keyword evidence="3" id="KW-0255">Endonuclease</keyword>
<protein>
    <submittedName>
        <fullName evidence="3">HNH endonuclease</fullName>
    </submittedName>
</protein>
<evidence type="ECO:0000259" key="2">
    <source>
        <dbReference type="SMART" id="SM00507"/>
    </source>
</evidence>
<keyword evidence="3" id="KW-0378">Hydrolase</keyword>
<evidence type="ECO:0000313" key="4">
    <source>
        <dbReference type="Proteomes" id="UP001054811"/>
    </source>
</evidence>
<name>A0ABY5NLT0_9MICO</name>
<keyword evidence="3" id="KW-0540">Nuclease</keyword>
<feature type="compositionally biased region" description="Low complexity" evidence="1">
    <location>
        <begin position="430"/>
        <end position="442"/>
    </location>
</feature>
<feature type="domain" description="HNH nuclease" evidence="2">
    <location>
        <begin position="323"/>
        <end position="375"/>
    </location>
</feature>
<dbReference type="CDD" id="cd00085">
    <property type="entry name" value="HNHc"/>
    <property type="match status" value="1"/>
</dbReference>
<reference evidence="3" key="1">
    <citation type="submission" date="2022-01" db="EMBL/GenBank/DDBJ databases">
        <title>Microbacterium eymi and Microbacterium rhizovicinus sp. nov., isolated from the rhizospheric soil of Elymus tsukushiensis, a plant native to the Dokdo Islands, Republic of Korea.</title>
        <authorList>
            <person name="Hwang Y.J."/>
        </authorList>
    </citation>
    <scope>NUCLEOTIDE SEQUENCE</scope>
    <source>
        <strain evidence="3">KUDC0405</strain>
    </source>
</reference>
<dbReference type="RefSeq" id="WP_259612755.1">
    <property type="nucleotide sequence ID" value="NZ_CP091139.2"/>
</dbReference>
<dbReference type="InterPro" id="IPR003870">
    <property type="entry name" value="DUF222"/>
</dbReference>
<keyword evidence="4" id="KW-1185">Reference proteome</keyword>
<sequence>MDAFEAAAQVARGATAQLYAACARVIADAMAYPDAWCGPDPTRDPAWRDPRDRAIAQVRASRAEFAERAAVCDLAVRVHVSERTIRARADTARILQERCPRTWAAFCDGLLDERNADTAADLAITLPADDPETWATFDQRAADTGQKLPVGKFRTWARALRERLASESIDARHERAAEDRRIWTRPELDGMADLGIHGPAADVHAADTRVDRIARHLHEQEGETRTLAQLRADVALALLNGATVDGAATGAAAGRPAVAITVPVMTLLGRSDEPAILDGFGPIDLNTAKRLAGDASSWVRILTHPVDGTVLDVDRTTYRIPKALRRWLGIRDKVCAFPGCGRLARDCDIDHRTEWQHGGKTAADNAGPLCEHHHVVKTETLWQPTPIPIAGPPGGCRRRRRSPTPTRRPGDARVVVLLPTRPSAAPRGTARPPSAERAPAPCCRDRAP</sequence>